<sequence>MKKLFTSALLALVLSINVYAQEKIYFDENWEKTTKENMEYYRETSAKGKLTLIKDFYKNGTLQMEGLASDTTPSNEVFDGKVTWYTPEGKVMSMVTYSNGKQVGPSQSYDDKGRLLEDMVYKADGTFSGKIFSYKDPESEYYYNSLTVYENSTPSQTIIYDEDIKGIRTETIMGKDGSYENKYYGEKGKYLGNSTSESGENSFADYYYNPMRLSKFEKYKSDGSIKESVIYSKSGKILQEQKRNKKDGYKTTYDESGKKIGNLIYQYDKENDNYKPMDGEDYQLSYDYSNISSIDVYKNGSVILNKVFDENGKLSTEKISKDDVTQEIKYYAPDGKLKSILTYQDEMPYNGTAYEGLSEIQYKDGVLVSTKTYSEENKLKSEKKLNSKKTAYDATIYDNKGNILFTYNQPMNEEEGLASGYDYNFTAQIVQYIKGKPANKASVKEGVLQSGKIKIRMISGVKELERSGKWILLKAYNPEGKLVQDTKILADTGDDYLSGENQTFIQEDYLSADFE</sequence>
<evidence type="ECO:0000313" key="5">
    <source>
        <dbReference type="Proteomes" id="UP000279541"/>
    </source>
</evidence>
<evidence type="ECO:0000313" key="2">
    <source>
        <dbReference type="EMBL" id="AZB02062.1"/>
    </source>
</evidence>
<evidence type="ECO:0000313" key="3">
    <source>
        <dbReference type="EMBL" id="SIS35225.1"/>
    </source>
</evidence>
<keyword evidence="1" id="KW-0732">Signal</keyword>
<reference evidence="3 4" key="1">
    <citation type="submission" date="2017-01" db="EMBL/GenBank/DDBJ databases">
        <authorList>
            <person name="Mah S.A."/>
            <person name="Swanson W.J."/>
            <person name="Moy G.W."/>
            <person name="Vacquier V.D."/>
        </authorList>
    </citation>
    <scope>NUCLEOTIDE SEQUENCE [LARGE SCALE GENOMIC DNA]</scope>
    <source>
        <strain evidence="3 4">DSM 16927</strain>
    </source>
</reference>
<dbReference type="RefSeq" id="WP_076353923.1">
    <property type="nucleotide sequence ID" value="NZ_CP033926.1"/>
</dbReference>
<name>A0A1N7IDS7_9FLAO</name>
<dbReference type="EMBL" id="FTNZ01000004">
    <property type="protein sequence ID" value="SIS35225.1"/>
    <property type="molecule type" value="Genomic_DNA"/>
</dbReference>
<keyword evidence="5" id="KW-1185">Reference proteome</keyword>
<organism evidence="3 4">
    <name type="scientific">Chryseobacterium joostei</name>
    <dbReference type="NCBI Taxonomy" id="112234"/>
    <lineage>
        <taxon>Bacteria</taxon>
        <taxon>Pseudomonadati</taxon>
        <taxon>Bacteroidota</taxon>
        <taxon>Flavobacteriia</taxon>
        <taxon>Flavobacteriales</taxon>
        <taxon>Weeksellaceae</taxon>
        <taxon>Chryseobacterium group</taxon>
        <taxon>Chryseobacterium</taxon>
    </lineage>
</organism>
<dbReference type="OrthoDB" id="830908at2"/>
<dbReference type="KEGG" id="cjt:EG359_21805"/>
<accession>A0A1N7IDS7</accession>
<feature type="chain" id="PRO_5044563404" evidence="1">
    <location>
        <begin position="21"/>
        <end position="515"/>
    </location>
</feature>
<evidence type="ECO:0000256" key="1">
    <source>
        <dbReference type="SAM" id="SignalP"/>
    </source>
</evidence>
<proteinExistence type="predicted"/>
<dbReference type="Proteomes" id="UP000186106">
    <property type="component" value="Unassembled WGS sequence"/>
</dbReference>
<evidence type="ECO:0000313" key="4">
    <source>
        <dbReference type="Proteomes" id="UP000186106"/>
    </source>
</evidence>
<dbReference type="STRING" id="112234.SAMN05421768_104273"/>
<feature type="signal peptide" evidence="1">
    <location>
        <begin position="1"/>
        <end position="20"/>
    </location>
</feature>
<gene>
    <name evidence="2" type="ORF">EG359_21805</name>
    <name evidence="3" type="ORF">SAMN05421768_104273</name>
</gene>
<dbReference type="InterPro" id="IPR011652">
    <property type="entry name" value="MORN_2"/>
</dbReference>
<dbReference type="Pfam" id="PF07661">
    <property type="entry name" value="MORN_2"/>
    <property type="match status" value="2"/>
</dbReference>
<dbReference type="EMBL" id="CP033926">
    <property type="protein sequence ID" value="AZB02062.1"/>
    <property type="molecule type" value="Genomic_DNA"/>
</dbReference>
<dbReference type="AlphaFoldDB" id="A0A1N7IDS7"/>
<dbReference type="Proteomes" id="UP000279541">
    <property type="component" value="Chromosome"/>
</dbReference>
<protein>
    <submittedName>
        <fullName evidence="3">MORN repeat variant</fullName>
    </submittedName>
</protein>
<reference evidence="2 5" key="2">
    <citation type="submission" date="2018-11" db="EMBL/GenBank/DDBJ databases">
        <title>Proposal to divide the Flavobacteriaceae and reorganize its genera based on Amino Acid Identity values calculated from whole genome sequences.</title>
        <authorList>
            <person name="Nicholson A.C."/>
            <person name="Gulvik C.A."/>
            <person name="Whitney A.M."/>
            <person name="Humrighouse B.W."/>
            <person name="Bell M."/>
            <person name="Holmes B."/>
            <person name="Steigerwalt A.G."/>
            <person name="Villarma A."/>
            <person name="Sheth M."/>
            <person name="Batra D."/>
            <person name="Pryor J."/>
            <person name="Bernardet J.-F."/>
            <person name="Hugo C."/>
            <person name="Kampfer P."/>
            <person name="Newman J."/>
            <person name="McQuiston J.R."/>
        </authorList>
    </citation>
    <scope>NUCLEOTIDE SEQUENCE [LARGE SCALE GENOMIC DNA]</scope>
    <source>
        <strain evidence="2 5">DSM 16927</strain>
    </source>
</reference>
<dbReference type="Gene3D" id="3.90.930.1">
    <property type="match status" value="2"/>
</dbReference>
<dbReference type="SUPFAM" id="SSF82185">
    <property type="entry name" value="Histone H3 K4-specific methyltransferase SET7/9 N-terminal domain"/>
    <property type="match status" value="1"/>
</dbReference>